<gene>
    <name evidence="1" type="ORF">AVDCRST_MAG54-2276</name>
</gene>
<protein>
    <submittedName>
        <fullName evidence="1">Uncharacterized protein</fullName>
    </submittedName>
</protein>
<dbReference type="AlphaFoldDB" id="A0A6J4IMF4"/>
<reference evidence="1" key="1">
    <citation type="submission" date="2020-02" db="EMBL/GenBank/DDBJ databases">
        <authorList>
            <person name="Meier V. D."/>
        </authorList>
    </citation>
    <scope>NUCLEOTIDE SEQUENCE</scope>
    <source>
        <strain evidence="1">AVDCRST_MAG54</strain>
    </source>
</reference>
<organism evidence="1">
    <name type="scientific">uncultured Actinomycetospora sp</name>
    <dbReference type="NCBI Taxonomy" id="1135996"/>
    <lineage>
        <taxon>Bacteria</taxon>
        <taxon>Bacillati</taxon>
        <taxon>Actinomycetota</taxon>
        <taxon>Actinomycetes</taxon>
        <taxon>Pseudonocardiales</taxon>
        <taxon>Pseudonocardiaceae</taxon>
        <taxon>Actinomycetospora</taxon>
        <taxon>environmental samples</taxon>
    </lineage>
</organism>
<dbReference type="EMBL" id="CADCTH010000295">
    <property type="protein sequence ID" value="CAA9257009.1"/>
    <property type="molecule type" value="Genomic_DNA"/>
</dbReference>
<evidence type="ECO:0000313" key="1">
    <source>
        <dbReference type="EMBL" id="CAA9257009.1"/>
    </source>
</evidence>
<sequence length="81" mass="8654">EWEAEVAWRVAVMATQVPAIGTIPVLVARQCEAGPAGCLSCGDPMEVGQRYVCRACAEAARRVVAADGAERAARRTKRDQP</sequence>
<feature type="non-terminal residue" evidence="1">
    <location>
        <position position="1"/>
    </location>
</feature>
<name>A0A6J4IMF4_9PSEU</name>
<accession>A0A6J4IMF4</accession>
<proteinExistence type="predicted"/>